<evidence type="ECO:0000313" key="1">
    <source>
        <dbReference type="EMBL" id="SDL42703.1"/>
    </source>
</evidence>
<proteinExistence type="predicted"/>
<organism evidence="1 2">
    <name type="scientific">Streptococcus equinus</name>
    <name type="common">Streptococcus bovis</name>
    <dbReference type="NCBI Taxonomy" id="1335"/>
    <lineage>
        <taxon>Bacteria</taxon>
        <taxon>Bacillati</taxon>
        <taxon>Bacillota</taxon>
        <taxon>Bacilli</taxon>
        <taxon>Lactobacillales</taxon>
        <taxon>Streptococcaceae</taxon>
        <taxon>Streptococcus</taxon>
    </lineage>
</organism>
<reference evidence="1 2" key="1">
    <citation type="submission" date="2016-10" db="EMBL/GenBank/DDBJ databases">
        <authorList>
            <person name="de Groot N.N."/>
        </authorList>
    </citation>
    <scope>NUCLEOTIDE SEQUENCE [LARGE SCALE GENOMIC DNA]</scope>
    <source>
        <strain evidence="1 2">Sb09</strain>
    </source>
</reference>
<evidence type="ECO:0000313" key="2">
    <source>
        <dbReference type="Proteomes" id="UP000183162"/>
    </source>
</evidence>
<accession>A0A1G9K0M8</accession>
<protein>
    <submittedName>
        <fullName evidence="1">Uncharacterized protein</fullName>
    </submittedName>
</protein>
<dbReference type="Proteomes" id="UP000183162">
    <property type="component" value="Unassembled WGS sequence"/>
</dbReference>
<sequence>MLPNEISSFIKIYTSNKLSFQNPTILEEYQSSWINLFANVYTNPLPNEIKNYKGETFCIPLTLPNHKSIDIQFNIKKILKAINYFKLPIQTLSTKHFIINNSFNRKLLLQNRDLIGYALEESYDTVKEEPIVILFPTFYFINFVLDGNHRVDYAIRNNLETINAYFLYPKYLVTNPHLFVGRISYLLFCFLEDVALLGFALHEKQQKGIFGILRTESSLLKKQSILPTVQKYIGNTYHQN</sequence>
<dbReference type="EMBL" id="FNGX01000002">
    <property type="protein sequence ID" value="SDL42703.1"/>
    <property type="molecule type" value="Genomic_DNA"/>
</dbReference>
<gene>
    <name evidence="1" type="ORF">SAMN05216400_0613</name>
</gene>
<dbReference type="AlphaFoldDB" id="A0A1G9K0M8"/>
<name>A0A1G9K0M8_STREI</name>